<dbReference type="GO" id="GO:0006611">
    <property type="term" value="P:protein export from nucleus"/>
    <property type="evidence" value="ECO:0007669"/>
    <property type="project" value="TreeGrafter"/>
</dbReference>
<evidence type="ECO:0000313" key="11">
    <source>
        <dbReference type="Proteomes" id="UP000011518"/>
    </source>
</evidence>
<proteinExistence type="inferred from homology"/>
<dbReference type="GO" id="GO:0005737">
    <property type="term" value="C:cytoplasm"/>
    <property type="evidence" value="ECO:0007669"/>
    <property type="project" value="UniProtKB-SubCell"/>
</dbReference>
<keyword evidence="7" id="KW-0539">Nucleus</keyword>
<keyword evidence="4" id="KW-0813">Transport</keyword>
<evidence type="ECO:0000259" key="9">
    <source>
        <dbReference type="Pfam" id="PF25795"/>
    </source>
</evidence>
<evidence type="ECO:0000313" key="10">
    <source>
        <dbReference type="EMBL" id="ELW66228.1"/>
    </source>
</evidence>
<keyword evidence="5" id="KW-0963">Cytoplasm</keyword>
<dbReference type="GO" id="GO:0005643">
    <property type="term" value="C:nuclear pore"/>
    <property type="evidence" value="ECO:0007669"/>
    <property type="project" value="TreeGrafter"/>
</dbReference>
<dbReference type="EMBL" id="KB320659">
    <property type="protein sequence ID" value="ELW66228.1"/>
    <property type="molecule type" value="Genomic_DNA"/>
</dbReference>
<dbReference type="GO" id="GO:0005049">
    <property type="term" value="F:nuclear export signal receptor activity"/>
    <property type="evidence" value="ECO:0007669"/>
    <property type="project" value="InterPro"/>
</dbReference>
<keyword evidence="8" id="KW-0732">Signal</keyword>
<keyword evidence="6" id="KW-0653">Protein transport</keyword>
<name>L9KU45_TUPCH</name>
<feature type="domain" description="Exportin-7/Ran-binding protein 17 TPR repeats" evidence="9">
    <location>
        <begin position="83"/>
        <end position="148"/>
    </location>
</feature>
<feature type="chain" id="PRO_5003999732" evidence="8">
    <location>
        <begin position="20"/>
        <end position="286"/>
    </location>
</feature>
<dbReference type="PANTHER" id="PTHR12596:SF8">
    <property type="entry name" value="RAN-BINDING PROTEIN 17"/>
    <property type="match status" value="1"/>
</dbReference>
<dbReference type="eggNOG" id="KOG1410">
    <property type="taxonomic scope" value="Eukaryota"/>
</dbReference>
<evidence type="ECO:0000256" key="1">
    <source>
        <dbReference type="ARBA" id="ARBA00004123"/>
    </source>
</evidence>
<evidence type="ECO:0000256" key="2">
    <source>
        <dbReference type="ARBA" id="ARBA00004496"/>
    </source>
</evidence>
<dbReference type="Pfam" id="PF25795">
    <property type="entry name" value="TPR_XPO7"/>
    <property type="match status" value="1"/>
</dbReference>
<feature type="signal peptide" evidence="8">
    <location>
        <begin position="1"/>
        <end position="19"/>
    </location>
</feature>
<keyword evidence="11" id="KW-1185">Reference proteome</keyword>
<dbReference type="AlphaFoldDB" id="L9KU45"/>
<organism evidence="10 11">
    <name type="scientific">Tupaia chinensis</name>
    <name type="common">Chinese tree shrew</name>
    <name type="synonym">Tupaia belangeri chinensis</name>
    <dbReference type="NCBI Taxonomy" id="246437"/>
    <lineage>
        <taxon>Eukaryota</taxon>
        <taxon>Metazoa</taxon>
        <taxon>Chordata</taxon>
        <taxon>Craniata</taxon>
        <taxon>Vertebrata</taxon>
        <taxon>Euteleostomi</taxon>
        <taxon>Mammalia</taxon>
        <taxon>Eutheria</taxon>
        <taxon>Euarchontoglires</taxon>
        <taxon>Scandentia</taxon>
        <taxon>Tupaiidae</taxon>
        <taxon>Tupaia</taxon>
    </lineage>
</organism>
<evidence type="ECO:0000256" key="3">
    <source>
        <dbReference type="ARBA" id="ARBA00009466"/>
    </source>
</evidence>
<protein>
    <submittedName>
        <fullName evidence="10">Ran-binding protein 17</fullName>
    </submittedName>
</protein>
<accession>L9KU45</accession>
<dbReference type="InParanoid" id="L9KU45"/>
<dbReference type="Proteomes" id="UP000011518">
    <property type="component" value="Unassembled WGS sequence"/>
</dbReference>
<evidence type="ECO:0000256" key="6">
    <source>
        <dbReference type="ARBA" id="ARBA00022927"/>
    </source>
</evidence>
<dbReference type="InterPro" id="IPR057947">
    <property type="entry name" value="TPR_XPO7/RBP17"/>
</dbReference>
<evidence type="ECO:0000256" key="5">
    <source>
        <dbReference type="ARBA" id="ARBA00022490"/>
    </source>
</evidence>
<sequence>MKTLVHVVVFPALLQTACGSQWLPTLYQECSPSRDYSEEVLMEESLSHDASVGIKRTSVPKGKRCENACQLKELSSGDTKDPVLRDHLDDPLDDTATVFQQLEQLCTVSRCEYEKTCTLLVQLFDQNAQDYQKLLHSATGITVDMAIQEDWSIAGGPYPCYCYLKQRGAVSLLGYECVTMMSVLMNTIVFEDCRNQWSVSRPLLGLVLLNEKYFGELRASLINSQPLPRQEVLAQCFRNLMEGVEQNLSIKNRDRFTQNLSVFRRDVAEALRSDSSAELCRLDMMS</sequence>
<evidence type="ECO:0000256" key="8">
    <source>
        <dbReference type="SAM" id="SignalP"/>
    </source>
</evidence>
<reference evidence="11" key="2">
    <citation type="journal article" date="2013" name="Nat. Commun.">
        <title>Genome of the Chinese tree shrew.</title>
        <authorList>
            <person name="Fan Y."/>
            <person name="Huang Z.Y."/>
            <person name="Cao C.C."/>
            <person name="Chen C.S."/>
            <person name="Chen Y.X."/>
            <person name="Fan D.D."/>
            <person name="He J."/>
            <person name="Hou H.L."/>
            <person name="Hu L."/>
            <person name="Hu X.T."/>
            <person name="Jiang X.T."/>
            <person name="Lai R."/>
            <person name="Lang Y.S."/>
            <person name="Liang B."/>
            <person name="Liao S.G."/>
            <person name="Mu D."/>
            <person name="Ma Y.Y."/>
            <person name="Niu Y.Y."/>
            <person name="Sun X.Q."/>
            <person name="Xia J.Q."/>
            <person name="Xiao J."/>
            <person name="Xiong Z.Q."/>
            <person name="Xu L."/>
            <person name="Yang L."/>
            <person name="Zhang Y."/>
            <person name="Zhao W."/>
            <person name="Zhao X.D."/>
            <person name="Zheng Y.T."/>
            <person name="Zhou J.M."/>
            <person name="Zhu Y.B."/>
            <person name="Zhang G.J."/>
            <person name="Wang J."/>
            <person name="Yao Y.G."/>
        </authorList>
    </citation>
    <scope>NUCLEOTIDE SEQUENCE [LARGE SCALE GENOMIC DNA]</scope>
</reference>
<dbReference type="STRING" id="246437.L9KU45"/>
<reference evidence="11" key="1">
    <citation type="submission" date="2012-07" db="EMBL/GenBank/DDBJ databases">
        <title>Genome of the Chinese tree shrew, a rising model animal genetically related to primates.</title>
        <authorList>
            <person name="Zhang G."/>
            <person name="Fan Y."/>
            <person name="Yao Y."/>
            <person name="Huang Z."/>
        </authorList>
    </citation>
    <scope>NUCLEOTIDE SEQUENCE [LARGE SCALE GENOMIC DNA]</scope>
</reference>
<gene>
    <name evidence="10" type="ORF">TREES_T100014777</name>
</gene>
<dbReference type="PANTHER" id="PTHR12596">
    <property type="entry name" value="EXPORTIN 4,7-RELATED"/>
    <property type="match status" value="1"/>
</dbReference>
<dbReference type="InterPro" id="IPR044189">
    <property type="entry name" value="XPO4/7-like"/>
</dbReference>
<evidence type="ECO:0000256" key="4">
    <source>
        <dbReference type="ARBA" id="ARBA00022448"/>
    </source>
</evidence>
<evidence type="ECO:0000256" key="7">
    <source>
        <dbReference type="ARBA" id="ARBA00023242"/>
    </source>
</evidence>
<comment type="subcellular location">
    <subcellularLocation>
        <location evidence="2">Cytoplasm</location>
    </subcellularLocation>
    <subcellularLocation>
        <location evidence="1">Nucleus</location>
    </subcellularLocation>
</comment>
<comment type="similarity">
    <text evidence="3">Belongs to the exportin family.</text>
</comment>